<evidence type="ECO:0000313" key="2">
    <source>
        <dbReference type="Proteomes" id="UP001153069"/>
    </source>
</evidence>
<reference evidence="1" key="1">
    <citation type="submission" date="2020-06" db="EMBL/GenBank/DDBJ databases">
        <authorList>
            <consortium name="Plant Systems Biology data submission"/>
        </authorList>
    </citation>
    <scope>NUCLEOTIDE SEQUENCE</scope>
    <source>
        <strain evidence="1">D6</strain>
    </source>
</reference>
<proteinExistence type="predicted"/>
<dbReference type="Proteomes" id="UP001153069">
    <property type="component" value="Unassembled WGS sequence"/>
</dbReference>
<evidence type="ECO:0000313" key="1">
    <source>
        <dbReference type="EMBL" id="CAB9514580.1"/>
    </source>
</evidence>
<gene>
    <name evidence="1" type="ORF">SEMRO_662_G183350.1</name>
</gene>
<comment type="caution">
    <text evidence="1">The sequence shown here is derived from an EMBL/GenBank/DDBJ whole genome shotgun (WGS) entry which is preliminary data.</text>
</comment>
<accession>A0A9N8E9N6</accession>
<sequence>MPALSQLQFWMNNLLSSRYYQLEEMEEQIVLTFLNVEASDLSVNVLNEPSGLGRILQVRGQRSTDHYFLLDDTVVDVNNLSVQLEDDGVLMVIAPVVHKKGPSSRAPIQAIHPIRTTHRRKHWFPKEEHRSCSTFMNAIQNTCNGTSNPKQ</sequence>
<dbReference type="EMBL" id="CAICTM010000661">
    <property type="protein sequence ID" value="CAB9514580.1"/>
    <property type="molecule type" value="Genomic_DNA"/>
</dbReference>
<protein>
    <submittedName>
        <fullName evidence="1">Uncharacterized protein</fullName>
    </submittedName>
</protein>
<organism evidence="1 2">
    <name type="scientific">Seminavis robusta</name>
    <dbReference type="NCBI Taxonomy" id="568900"/>
    <lineage>
        <taxon>Eukaryota</taxon>
        <taxon>Sar</taxon>
        <taxon>Stramenopiles</taxon>
        <taxon>Ochrophyta</taxon>
        <taxon>Bacillariophyta</taxon>
        <taxon>Bacillariophyceae</taxon>
        <taxon>Bacillariophycidae</taxon>
        <taxon>Naviculales</taxon>
        <taxon>Naviculaceae</taxon>
        <taxon>Seminavis</taxon>
    </lineage>
</organism>
<dbReference type="AlphaFoldDB" id="A0A9N8E9N6"/>
<name>A0A9N8E9N6_9STRA</name>
<keyword evidence="2" id="KW-1185">Reference proteome</keyword>